<dbReference type="EMBL" id="FRDI01000003">
    <property type="protein sequence ID" value="SHN55545.1"/>
    <property type="molecule type" value="Genomic_DNA"/>
</dbReference>
<protein>
    <submittedName>
        <fullName evidence="2">N-acetylneuraminate synthase</fullName>
    </submittedName>
</protein>
<evidence type="ECO:0000259" key="1">
    <source>
        <dbReference type="PROSITE" id="PS50844"/>
    </source>
</evidence>
<dbReference type="InterPro" id="IPR013132">
    <property type="entry name" value="PseI/NeuA/B-like_N"/>
</dbReference>
<dbReference type="AlphaFoldDB" id="A0A1M7SAR4"/>
<dbReference type="Gene3D" id="3.90.1210.10">
    <property type="entry name" value="Antifreeze-like/N-acetylneuraminic acid synthase C-terminal domain"/>
    <property type="match status" value="1"/>
</dbReference>
<dbReference type="Pfam" id="PF03102">
    <property type="entry name" value="NeuB"/>
    <property type="match status" value="1"/>
</dbReference>
<dbReference type="InterPro" id="IPR013785">
    <property type="entry name" value="Aldolase_TIM"/>
</dbReference>
<accession>A0A1M7SAR4</accession>
<dbReference type="SMART" id="SM00858">
    <property type="entry name" value="SAF"/>
    <property type="match status" value="1"/>
</dbReference>
<dbReference type="InterPro" id="IPR013974">
    <property type="entry name" value="SAF"/>
</dbReference>
<dbReference type="GO" id="GO:0016051">
    <property type="term" value="P:carbohydrate biosynthetic process"/>
    <property type="evidence" value="ECO:0007669"/>
    <property type="project" value="InterPro"/>
</dbReference>
<dbReference type="NCBIfam" id="TIGR03586">
    <property type="entry name" value="PseI"/>
    <property type="match status" value="1"/>
</dbReference>
<organism evidence="2 3">
    <name type="scientific">Desulfovibrio litoralis DSM 11393</name>
    <dbReference type="NCBI Taxonomy" id="1121455"/>
    <lineage>
        <taxon>Bacteria</taxon>
        <taxon>Pseudomonadati</taxon>
        <taxon>Thermodesulfobacteriota</taxon>
        <taxon>Desulfovibrionia</taxon>
        <taxon>Desulfovibrionales</taxon>
        <taxon>Desulfovibrionaceae</taxon>
        <taxon>Desulfovibrio</taxon>
    </lineage>
</organism>
<keyword evidence="3" id="KW-1185">Reference proteome</keyword>
<dbReference type="Proteomes" id="UP000186469">
    <property type="component" value="Unassembled WGS sequence"/>
</dbReference>
<feature type="domain" description="AFP-like" evidence="1">
    <location>
        <begin position="295"/>
        <end position="351"/>
    </location>
</feature>
<sequence length="351" mass="38573">MSFKSEIKIGNKLIGKDHPTYIIAEISANHNQDYTRAEALVKAAAECGVDAVKLQTYTADTITIDCNNEYFQLKDNIWAGRSLYDLYQEAYTPWDWQPKLKQFANSLGIDCFSSPFDFSSVDFLEKMNVSAYKVASFELVDFPLLRKIASTGKPIIMSTGMASLAEISDAVEVLQNAGCTELALLKCTSAYPAPPEEANLKTIPHLGQAFGVPSGLSDHTLGTTVPIVAVSLGACIIEKHFTLSRADGGPDAAFSLEANELKGLVQSIRTTEKALGSINYQRTTKEINSTVYRRSLFVVNDMKKGETFSEKNIRSIRPAYGLHTRHLEEVTGKVASKDIKKGTPLSWDLIV</sequence>
<dbReference type="RefSeq" id="WP_072696377.1">
    <property type="nucleotide sequence ID" value="NZ_FRDI01000003.1"/>
</dbReference>
<dbReference type="Gene3D" id="3.20.20.70">
    <property type="entry name" value="Aldolase class I"/>
    <property type="match status" value="1"/>
</dbReference>
<dbReference type="Pfam" id="PF08666">
    <property type="entry name" value="SAF"/>
    <property type="match status" value="1"/>
</dbReference>
<proteinExistence type="predicted"/>
<dbReference type="OrthoDB" id="9781701at2"/>
<dbReference type="SUPFAM" id="SSF51269">
    <property type="entry name" value="AFP III-like domain"/>
    <property type="match status" value="1"/>
</dbReference>
<name>A0A1M7SAR4_9BACT</name>
<evidence type="ECO:0000313" key="3">
    <source>
        <dbReference type="Proteomes" id="UP000186469"/>
    </source>
</evidence>
<dbReference type="SUPFAM" id="SSF51569">
    <property type="entry name" value="Aldolase"/>
    <property type="match status" value="1"/>
</dbReference>
<dbReference type="InterPro" id="IPR006190">
    <property type="entry name" value="SAF_AFP_Neu5Ac"/>
</dbReference>
<reference evidence="2 3" key="1">
    <citation type="submission" date="2016-12" db="EMBL/GenBank/DDBJ databases">
        <authorList>
            <person name="Song W.-J."/>
            <person name="Kurnit D.M."/>
        </authorList>
    </citation>
    <scope>NUCLEOTIDE SEQUENCE [LARGE SCALE GENOMIC DNA]</scope>
    <source>
        <strain evidence="2 3">DSM 11393</strain>
    </source>
</reference>
<dbReference type="CDD" id="cd11615">
    <property type="entry name" value="SAF_NeuB_like"/>
    <property type="match status" value="1"/>
</dbReference>
<dbReference type="STRING" id="1121455.SAMN02745728_00686"/>
<evidence type="ECO:0000313" key="2">
    <source>
        <dbReference type="EMBL" id="SHN55545.1"/>
    </source>
</evidence>
<dbReference type="InterPro" id="IPR020030">
    <property type="entry name" value="Pseudaminic_synth_PseI"/>
</dbReference>
<dbReference type="InterPro" id="IPR057736">
    <property type="entry name" value="SAF_PseI/NeuA/NeuB"/>
</dbReference>
<dbReference type="InterPro" id="IPR051690">
    <property type="entry name" value="PseI-like"/>
</dbReference>
<dbReference type="PANTHER" id="PTHR42966">
    <property type="entry name" value="N-ACETYLNEURAMINATE SYNTHASE"/>
    <property type="match status" value="1"/>
</dbReference>
<gene>
    <name evidence="2" type="ORF">SAMN02745728_00686</name>
</gene>
<dbReference type="GO" id="GO:0047444">
    <property type="term" value="F:N-acylneuraminate-9-phosphate synthase activity"/>
    <property type="evidence" value="ECO:0007669"/>
    <property type="project" value="TreeGrafter"/>
</dbReference>
<dbReference type="InterPro" id="IPR036732">
    <property type="entry name" value="AFP_Neu5c_C_sf"/>
</dbReference>
<dbReference type="PROSITE" id="PS50844">
    <property type="entry name" value="AFP_LIKE"/>
    <property type="match status" value="1"/>
</dbReference>
<dbReference type="PANTHER" id="PTHR42966:SF2">
    <property type="entry name" value="PSEUDAMINIC ACID SYNTHASE"/>
    <property type="match status" value="1"/>
</dbReference>